<gene>
    <name evidence="1" type="ORF">JIN82_05925</name>
</gene>
<dbReference type="EMBL" id="JAENIM010000031">
    <property type="protein sequence ID" value="MBK1790690.1"/>
    <property type="molecule type" value="Genomic_DNA"/>
</dbReference>
<dbReference type="RefSeq" id="WP_200310716.1">
    <property type="nucleotide sequence ID" value="NZ_JAENIM010000031.1"/>
</dbReference>
<sequence length="183" mass="20405">MKTLIQAILATLIMLSPCYAFVVPLKFAEKCERSDAIIRGVVLDIITVAGEVEDSSGGKESILEGAWTGPHSIAVIRVVSVIKDDENQVDSVIFVPCGYSYDESPCELTKSKDYILFLDSMSRNYFHPLGPFCMHRVKNELVGMSGFDWDGDFDSSNENRETVPLEEFVKRIKDDAARAKNDD</sequence>
<name>A0A8J7SKC4_9BACT</name>
<protein>
    <submittedName>
        <fullName evidence="1">Uncharacterized protein</fullName>
    </submittedName>
</protein>
<evidence type="ECO:0000313" key="2">
    <source>
        <dbReference type="Proteomes" id="UP000624703"/>
    </source>
</evidence>
<dbReference type="AlphaFoldDB" id="A0A8J7SKC4"/>
<reference evidence="1" key="1">
    <citation type="submission" date="2021-01" db="EMBL/GenBank/DDBJ databases">
        <title>Modified the classification status of verrucomicrobia.</title>
        <authorList>
            <person name="Feng X."/>
        </authorList>
    </citation>
    <scope>NUCLEOTIDE SEQUENCE</scope>
    <source>
        <strain evidence="1">_KCTC 22039</strain>
    </source>
</reference>
<organism evidence="1 2">
    <name type="scientific">Persicirhabdus sediminis</name>
    <dbReference type="NCBI Taxonomy" id="454144"/>
    <lineage>
        <taxon>Bacteria</taxon>
        <taxon>Pseudomonadati</taxon>
        <taxon>Verrucomicrobiota</taxon>
        <taxon>Verrucomicrobiia</taxon>
        <taxon>Verrucomicrobiales</taxon>
        <taxon>Verrucomicrobiaceae</taxon>
        <taxon>Persicirhabdus</taxon>
    </lineage>
</organism>
<proteinExistence type="predicted"/>
<keyword evidence="2" id="KW-1185">Reference proteome</keyword>
<accession>A0A8J7SKC4</accession>
<evidence type="ECO:0000313" key="1">
    <source>
        <dbReference type="EMBL" id="MBK1790690.1"/>
    </source>
</evidence>
<comment type="caution">
    <text evidence="1">The sequence shown here is derived from an EMBL/GenBank/DDBJ whole genome shotgun (WGS) entry which is preliminary data.</text>
</comment>
<dbReference type="Proteomes" id="UP000624703">
    <property type="component" value="Unassembled WGS sequence"/>
</dbReference>